<accession>A0ACB7I9V0</accession>
<protein>
    <submittedName>
        <fullName evidence="1">Uncharacterized protein</fullName>
    </submittedName>
</protein>
<evidence type="ECO:0000313" key="1">
    <source>
        <dbReference type="EMBL" id="KAG8661116.1"/>
    </source>
</evidence>
<name>A0ACB7I9V0_MANES</name>
<comment type="caution">
    <text evidence="1">The sequence shown here is derived from an EMBL/GenBank/DDBJ whole genome shotgun (WGS) entry which is preliminary data.</text>
</comment>
<gene>
    <name evidence="1" type="ORF">MANES_02G212300v8</name>
</gene>
<organism evidence="1 2">
    <name type="scientific">Manihot esculenta</name>
    <name type="common">Cassava</name>
    <name type="synonym">Jatropha manihot</name>
    <dbReference type="NCBI Taxonomy" id="3983"/>
    <lineage>
        <taxon>Eukaryota</taxon>
        <taxon>Viridiplantae</taxon>
        <taxon>Streptophyta</taxon>
        <taxon>Embryophyta</taxon>
        <taxon>Tracheophyta</taxon>
        <taxon>Spermatophyta</taxon>
        <taxon>Magnoliopsida</taxon>
        <taxon>eudicotyledons</taxon>
        <taxon>Gunneridae</taxon>
        <taxon>Pentapetalae</taxon>
        <taxon>rosids</taxon>
        <taxon>fabids</taxon>
        <taxon>Malpighiales</taxon>
        <taxon>Euphorbiaceae</taxon>
        <taxon>Crotonoideae</taxon>
        <taxon>Manihoteae</taxon>
        <taxon>Manihot</taxon>
    </lineage>
</organism>
<dbReference type="Proteomes" id="UP000091857">
    <property type="component" value="Chromosome 2"/>
</dbReference>
<sequence>MFTQMLNNNWALDENRRSNKEVPYDGKTTRNQVQPPQSRPPNTNMGTKKRKRVLAGRQYAHKYRLKQLHHILQLEQEVKALQANVAISIPRIMYVDRENSLLKIKNGLMKQRLSTFSNDLMFKEAQYEKLEMERDTLKQLHMVNHQQLPKILRIKPVWNNQLLNMNLNHSTLNLFMEPVVVGGSQTMMNQNINQFGTGQIMNKDFI</sequence>
<keyword evidence="2" id="KW-1185">Reference proteome</keyword>
<dbReference type="EMBL" id="CM004388">
    <property type="protein sequence ID" value="KAG8661116.1"/>
    <property type="molecule type" value="Genomic_DNA"/>
</dbReference>
<proteinExistence type="predicted"/>
<reference evidence="2" key="1">
    <citation type="journal article" date="2016" name="Nat. Biotechnol.">
        <title>Sequencing wild and cultivated cassava and related species reveals extensive interspecific hybridization and genetic diversity.</title>
        <authorList>
            <person name="Bredeson J.V."/>
            <person name="Lyons J.B."/>
            <person name="Prochnik S.E."/>
            <person name="Wu G.A."/>
            <person name="Ha C.M."/>
            <person name="Edsinger-Gonzales E."/>
            <person name="Grimwood J."/>
            <person name="Schmutz J."/>
            <person name="Rabbi I.Y."/>
            <person name="Egesi C."/>
            <person name="Nauluvula P."/>
            <person name="Lebot V."/>
            <person name="Ndunguru J."/>
            <person name="Mkamilo G."/>
            <person name="Bart R.S."/>
            <person name="Setter T.L."/>
            <person name="Gleadow R.M."/>
            <person name="Kulakow P."/>
            <person name="Ferguson M.E."/>
            <person name="Rounsley S."/>
            <person name="Rokhsar D.S."/>
        </authorList>
    </citation>
    <scope>NUCLEOTIDE SEQUENCE [LARGE SCALE GENOMIC DNA]</scope>
    <source>
        <strain evidence="2">cv. AM560-2</strain>
    </source>
</reference>
<evidence type="ECO:0000313" key="2">
    <source>
        <dbReference type="Proteomes" id="UP000091857"/>
    </source>
</evidence>